<evidence type="ECO:0000256" key="15">
    <source>
        <dbReference type="PIRSR" id="PIRSR000350-4"/>
    </source>
</evidence>
<dbReference type="SUPFAM" id="SSF55424">
    <property type="entry name" value="FAD/NAD-linked reductases, dimerisation (C-terminal) domain"/>
    <property type="match status" value="1"/>
</dbReference>
<dbReference type="SUPFAM" id="SSF51905">
    <property type="entry name" value="FAD/NAD(P)-binding domain"/>
    <property type="match status" value="1"/>
</dbReference>
<dbReference type="PANTHER" id="PTHR22912:SF217">
    <property type="entry name" value="DIHYDROLIPOYL DEHYDROGENASE"/>
    <property type="match status" value="1"/>
</dbReference>
<dbReference type="InterPro" id="IPR001100">
    <property type="entry name" value="Pyr_nuc-diS_OxRdtase"/>
</dbReference>
<dbReference type="GO" id="GO:0004148">
    <property type="term" value="F:dihydrolipoyl dehydrogenase (NADH) activity"/>
    <property type="evidence" value="ECO:0007669"/>
    <property type="project" value="UniProtKB-EC"/>
</dbReference>
<evidence type="ECO:0000256" key="8">
    <source>
        <dbReference type="ARBA" id="ARBA00023002"/>
    </source>
</evidence>
<keyword evidence="8 16" id="KW-0560">Oxidoreductase</keyword>
<dbReference type="PRINTS" id="PR00411">
    <property type="entry name" value="PNDRDTASEI"/>
</dbReference>
<feature type="domain" description="Pyridine nucleotide-disulphide oxidoreductase dimerisation" evidence="17">
    <location>
        <begin position="354"/>
        <end position="463"/>
    </location>
</feature>
<keyword evidence="7 14" id="KW-0274">FAD</keyword>
<protein>
    <recommendedName>
        <fullName evidence="4 16">Dihydrolipoyl dehydrogenase</fullName>
        <ecNumber evidence="3 16">1.8.1.4</ecNumber>
    </recommendedName>
</protein>
<dbReference type="AlphaFoldDB" id="A0A0M0GCG4"/>
<keyword evidence="10" id="KW-1015">Disulfide bond</keyword>
<evidence type="ECO:0000256" key="12">
    <source>
        <dbReference type="ARBA" id="ARBA00049187"/>
    </source>
</evidence>
<keyword evidence="14" id="KW-0547">Nucleotide-binding</keyword>
<evidence type="ECO:0000259" key="17">
    <source>
        <dbReference type="Pfam" id="PF02852"/>
    </source>
</evidence>
<feature type="binding site" evidence="14">
    <location>
        <begin position="151"/>
        <end position="153"/>
    </location>
    <ligand>
        <name>FAD</name>
        <dbReference type="ChEBI" id="CHEBI:57692"/>
    </ligand>
</feature>
<evidence type="ECO:0000313" key="19">
    <source>
        <dbReference type="EMBL" id="KON87116.1"/>
    </source>
</evidence>
<evidence type="ECO:0000256" key="3">
    <source>
        <dbReference type="ARBA" id="ARBA00012608"/>
    </source>
</evidence>
<feature type="binding site" evidence="14">
    <location>
        <position position="319"/>
    </location>
    <ligand>
        <name>FAD</name>
        <dbReference type="ChEBI" id="CHEBI:57692"/>
    </ligand>
</feature>
<dbReference type="PRINTS" id="PR00368">
    <property type="entry name" value="FADPNR"/>
</dbReference>
<dbReference type="GO" id="GO:0005737">
    <property type="term" value="C:cytoplasm"/>
    <property type="evidence" value="ECO:0007669"/>
    <property type="project" value="UniProtKB-SubCell"/>
</dbReference>
<feature type="disulfide bond" description="Redox-active" evidence="15">
    <location>
        <begin position="42"/>
        <end position="47"/>
    </location>
</feature>
<comment type="catalytic activity">
    <reaction evidence="12 16">
        <text>N(6)-[(R)-dihydrolipoyl]-L-lysyl-[protein] + NAD(+) = N(6)-[(R)-lipoyl]-L-lysyl-[protein] + NADH + H(+)</text>
        <dbReference type="Rhea" id="RHEA:15045"/>
        <dbReference type="Rhea" id="RHEA-COMP:10474"/>
        <dbReference type="Rhea" id="RHEA-COMP:10475"/>
        <dbReference type="ChEBI" id="CHEBI:15378"/>
        <dbReference type="ChEBI" id="CHEBI:57540"/>
        <dbReference type="ChEBI" id="CHEBI:57945"/>
        <dbReference type="ChEBI" id="CHEBI:83099"/>
        <dbReference type="ChEBI" id="CHEBI:83100"/>
        <dbReference type="EC" id="1.8.1.4"/>
    </reaction>
</comment>
<sequence length="473" mass="50211">MAQEYDLVILGGGTGGYVAAIRASQLGLKTAIVEKGKLGGTCLHKGCIPSKALLRSAEVFATAKHSEDFGVVTSDVSINFGKVQERKNKIVDQLHKGVQHLMKQGKIDVFEGTGRILGPSIFSPMPGTISVEMNNGDENEMLIPKNVIVATGSRPRTLPGLDIDGQLVMTSDEALALEEVPNSIIIVGGGVIGIEWASMLSDFGADVTVIEYADRIIPTEDKEISKEMQRLMKKKGVKIVTGAKVLPETLQKGEGVTISAEVKGSQQEFSAEKLLVSVGRQANTEGIGLENTDIQIEKGFIAANEYFQTKESHIYAIGDVIGGLQLAHVASHEGIVAVEHIAGQNPSPIDYSLVSKCIYSAPEAASVGLTEDEAKEKGHNVKTGKFSFRAIGKALVFGESDGFVKIVADKDTDDILGVHMIGPHVTDMISEAGLARVLDATPWEVAHTIHPHPTLSEAIGEAALAVDGKAIHG</sequence>
<dbReference type="Proteomes" id="UP000037109">
    <property type="component" value="Unassembled WGS sequence"/>
</dbReference>
<evidence type="ECO:0000256" key="13">
    <source>
        <dbReference type="PIRSR" id="PIRSR000350-2"/>
    </source>
</evidence>
<feature type="binding site" evidence="14">
    <location>
        <position position="279"/>
    </location>
    <ligand>
        <name>NAD(+)</name>
        <dbReference type="ChEBI" id="CHEBI:57540"/>
    </ligand>
</feature>
<feature type="binding site" evidence="14">
    <location>
        <position position="51"/>
    </location>
    <ligand>
        <name>FAD</name>
        <dbReference type="ChEBI" id="CHEBI:57692"/>
    </ligand>
</feature>
<evidence type="ECO:0000313" key="20">
    <source>
        <dbReference type="Proteomes" id="UP000037109"/>
    </source>
</evidence>
<evidence type="ECO:0000256" key="2">
    <source>
        <dbReference type="ARBA" id="ARBA00007532"/>
    </source>
</evidence>
<keyword evidence="6 16" id="KW-0285">Flavoprotein</keyword>
<evidence type="ECO:0000256" key="9">
    <source>
        <dbReference type="ARBA" id="ARBA00023027"/>
    </source>
</evidence>
<dbReference type="PIRSF" id="PIRSF000350">
    <property type="entry name" value="Mercury_reductase_MerA"/>
    <property type="match status" value="1"/>
</dbReference>
<evidence type="ECO:0000256" key="4">
    <source>
        <dbReference type="ARBA" id="ARBA00016961"/>
    </source>
</evidence>
<dbReference type="GO" id="GO:0050660">
    <property type="term" value="F:flavin adenine dinucleotide binding"/>
    <property type="evidence" value="ECO:0007669"/>
    <property type="project" value="InterPro"/>
</dbReference>
<feature type="domain" description="FAD/NAD(P)-binding" evidence="18">
    <location>
        <begin position="5"/>
        <end position="334"/>
    </location>
</feature>
<evidence type="ECO:0000256" key="11">
    <source>
        <dbReference type="ARBA" id="ARBA00023284"/>
    </source>
</evidence>
<evidence type="ECO:0000259" key="18">
    <source>
        <dbReference type="Pfam" id="PF07992"/>
    </source>
</evidence>
<dbReference type="OrthoDB" id="9800167at2"/>
<dbReference type="STRING" id="1459.AF332_10030"/>
<organism evidence="19 20">
    <name type="scientific">Sporosarcina globispora</name>
    <name type="common">Bacillus globisporus</name>
    <dbReference type="NCBI Taxonomy" id="1459"/>
    <lineage>
        <taxon>Bacteria</taxon>
        <taxon>Bacillati</taxon>
        <taxon>Bacillota</taxon>
        <taxon>Bacilli</taxon>
        <taxon>Bacillales</taxon>
        <taxon>Caryophanaceae</taxon>
        <taxon>Sporosarcina</taxon>
    </lineage>
</organism>
<dbReference type="PROSITE" id="PS00076">
    <property type="entry name" value="PYRIDINE_REDOX_1"/>
    <property type="match status" value="1"/>
</dbReference>
<dbReference type="Pfam" id="PF02852">
    <property type="entry name" value="Pyr_redox_dim"/>
    <property type="match status" value="1"/>
</dbReference>
<dbReference type="InterPro" id="IPR004099">
    <property type="entry name" value="Pyr_nucl-diS_OxRdtase_dimer"/>
</dbReference>
<keyword evidence="11 16" id="KW-0676">Redox-active center</keyword>
<dbReference type="Pfam" id="PF07992">
    <property type="entry name" value="Pyr_redox_2"/>
    <property type="match status" value="1"/>
</dbReference>
<evidence type="ECO:0000256" key="10">
    <source>
        <dbReference type="ARBA" id="ARBA00023157"/>
    </source>
</evidence>
<proteinExistence type="inferred from homology"/>
<feature type="binding site" evidence="14">
    <location>
        <begin position="188"/>
        <end position="195"/>
    </location>
    <ligand>
        <name>NAD(+)</name>
        <dbReference type="ChEBI" id="CHEBI:57540"/>
    </ligand>
</feature>
<comment type="subcellular location">
    <subcellularLocation>
        <location evidence="1">Cytoplasm</location>
    </subcellularLocation>
</comment>
<accession>A0A0M0GCG4</accession>
<comment type="caution">
    <text evidence="19">The sequence shown here is derived from an EMBL/GenBank/DDBJ whole genome shotgun (WGS) entry which is preliminary data.</text>
</comment>
<dbReference type="PANTHER" id="PTHR22912">
    <property type="entry name" value="DISULFIDE OXIDOREDUCTASE"/>
    <property type="match status" value="1"/>
</dbReference>
<reference evidence="20" key="1">
    <citation type="submission" date="2015-07" db="EMBL/GenBank/DDBJ databases">
        <title>Fjat-10036 dsm4.</title>
        <authorList>
            <person name="Liu B."/>
            <person name="Wang J."/>
            <person name="Zhu Y."/>
            <person name="Liu G."/>
            <person name="Chen Q."/>
            <person name="Chen Z."/>
            <person name="Lan J."/>
            <person name="Che J."/>
            <person name="Ge C."/>
            <person name="Shi H."/>
            <person name="Pan Z."/>
            <person name="Liu X."/>
        </authorList>
    </citation>
    <scope>NUCLEOTIDE SEQUENCE [LARGE SCALE GENOMIC DNA]</scope>
    <source>
        <strain evidence="20">DSM 4</strain>
    </source>
</reference>
<evidence type="ECO:0000256" key="1">
    <source>
        <dbReference type="ARBA" id="ARBA00004496"/>
    </source>
</evidence>
<name>A0A0M0GCG4_SPOGL</name>
<dbReference type="GO" id="GO:0006103">
    <property type="term" value="P:2-oxoglutarate metabolic process"/>
    <property type="evidence" value="ECO:0007669"/>
    <property type="project" value="TreeGrafter"/>
</dbReference>
<feature type="binding site" evidence="14">
    <location>
        <position position="114"/>
    </location>
    <ligand>
        <name>FAD</name>
        <dbReference type="ChEBI" id="CHEBI:57692"/>
    </ligand>
</feature>
<keyword evidence="5" id="KW-0963">Cytoplasm</keyword>
<comment type="miscellaneous">
    <text evidence="16">The active site is a redox-active disulfide bond.</text>
</comment>
<evidence type="ECO:0000256" key="14">
    <source>
        <dbReference type="PIRSR" id="PIRSR000350-3"/>
    </source>
</evidence>
<evidence type="ECO:0000256" key="16">
    <source>
        <dbReference type="RuleBase" id="RU003692"/>
    </source>
</evidence>
<feature type="binding site" evidence="14">
    <location>
        <position position="211"/>
    </location>
    <ligand>
        <name>NAD(+)</name>
        <dbReference type="ChEBI" id="CHEBI:57540"/>
    </ligand>
</feature>
<feature type="active site" description="Proton acceptor" evidence="13">
    <location>
        <position position="452"/>
    </location>
</feature>
<dbReference type="EC" id="1.8.1.4" evidence="3 16"/>
<comment type="similarity">
    <text evidence="2 16">Belongs to the class-I pyridine nucleotide-disulfide oxidoreductase family.</text>
</comment>
<dbReference type="InterPro" id="IPR036188">
    <property type="entry name" value="FAD/NAD-bd_sf"/>
</dbReference>
<dbReference type="InterPro" id="IPR006258">
    <property type="entry name" value="Lipoamide_DH"/>
</dbReference>
<dbReference type="Gene3D" id="3.30.390.30">
    <property type="match status" value="1"/>
</dbReference>
<dbReference type="Gene3D" id="3.50.50.60">
    <property type="entry name" value="FAD/NAD(P)-binding domain"/>
    <property type="match status" value="2"/>
</dbReference>
<dbReference type="InterPro" id="IPR016156">
    <property type="entry name" value="FAD/NAD-linked_Rdtase_dimer_sf"/>
</dbReference>
<dbReference type="NCBIfam" id="TIGR01350">
    <property type="entry name" value="lipoamide_DH"/>
    <property type="match status" value="1"/>
</dbReference>
<evidence type="ECO:0000256" key="6">
    <source>
        <dbReference type="ARBA" id="ARBA00022630"/>
    </source>
</evidence>
<gene>
    <name evidence="19" type="ORF">AF332_10030</name>
</gene>
<dbReference type="InterPro" id="IPR050151">
    <property type="entry name" value="Class-I_Pyr_Nuc-Dis_Oxidored"/>
</dbReference>
<keyword evidence="20" id="KW-1185">Reference proteome</keyword>
<dbReference type="InterPro" id="IPR023753">
    <property type="entry name" value="FAD/NAD-binding_dom"/>
</dbReference>
<keyword evidence="9 14" id="KW-0520">NAD</keyword>
<evidence type="ECO:0000256" key="5">
    <source>
        <dbReference type="ARBA" id="ARBA00022490"/>
    </source>
</evidence>
<dbReference type="EMBL" id="LGUF01000007">
    <property type="protein sequence ID" value="KON87116.1"/>
    <property type="molecule type" value="Genomic_DNA"/>
</dbReference>
<comment type="cofactor">
    <cofactor evidence="14 16">
        <name>FAD</name>
        <dbReference type="ChEBI" id="CHEBI:57692"/>
    </cofactor>
    <text evidence="14 16">Binds 1 FAD per subunit.</text>
</comment>
<dbReference type="FunFam" id="3.30.390.30:FF:000001">
    <property type="entry name" value="Dihydrolipoyl dehydrogenase"/>
    <property type="match status" value="1"/>
</dbReference>
<dbReference type="RefSeq" id="WP_053434462.1">
    <property type="nucleotide sequence ID" value="NZ_LGUF01000007.1"/>
</dbReference>
<evidence type="ECO:0000256" key="7">
    <source>
        <dbReference type="ARBA" id="ARBA00022827"/>
    </source>
</evidence>
<dbReference type="InterPro" id="IPR012999">
    <property type="entry name" value="Pyr_OxRdtase_I_AS"/>
</dbReference>
<dbReference type="PATRIC" id="fig|1459.3.peg.2132"/>